<dbReference type="Pfam" id="PF18818">
    <property type="entry name" value="MPTase-PolyVal"/>
    <property type="match status" value="1"/>
</dbReference>
<organism evidence="3 4">
    <name type="scientific">Paenibacillus lutrae</name>
    <dbReference type="NCBI Taxonomy" id="2078573"/>
    <lineage>
        <taxon>Bacteria</taxon>
        <taxon>Bacillati</taxon>
        <taxon>Bacillota</taxon>
        <taxon>Bacilli</taxon>
        <taxon>Bacillales</taxon>
        <taxon>Paenibacillaceae</taxon>
        <taxon>Paenibacillus</taxon>
    </lineage>
</organism>
<evidence type="ECO:0000259" key="2">
    <source>
        <dbReference type="Pfam" id="PF18818"/>
    </source>
</evidence>
<keyword evidence="4" id="KW-1185">Reference proteome</keyword>
<dbReference type="InterPro" id="IPR041459">
    <property type="entry name" value="MPTase-PolyVal"/>
</dbReference>
<comment type="caution">
    <text evidence="3">The sequence shown here is derived from an EMBL/GenBank/DDBJ whole genome shotgun (WGS) entry which is preliminary data.</text>
</comment>
<dbReference type="PIRSF" id="PIRSF037112">
    <property type="entry name" value="Antirestriction_ArdC"/>
    <property type="match status" value="1"/>
</dbReference>
<proteinExistence type="predicted"/>
<accession>A0A7X3FMF0</accession>
<dbReference type="GO" id="GO:0003697">
    <property type="term" value="F:single-stranded DNA binding"/>
    <property type="evidence" value="ECO:0007669"/>
    <property type="project" value="InterPro"/>
</dbReference>
<evidence type="ECO:0000313" key="3">
    <source>
        <dbReference type="EMBL" id="MVP02149.1"/>
    </source>
</evidence>
<feature type="domain" description="Polyvalent protein metallopeptidase" evidence="2">
    <location>
        <begin position="141"/>
        <end position="259"/>
    </location>
</feature>
<dbReference type="InterPro" id="IPR017113">
    <property type="entry name" value="Antirestriction_ArdC"/>
</dbReference>
<feature type="domain" description="N-terminal" evidence="1">
    <location>
        <begin position="4"/>
        <end position="105"/>
    </location>
</feature>
<dbReference type="RefSeq" id="WP_157338577.1">
    <property type="nucleotide sequence ID" value="NZ_RHLK01000018.1"/>
</dbReference>
<reference evidence="3 4" key="1">
    <citation type="journal article" date="2019" name="Microorganisms">
        <title>Paenibacillus lutrae sp. nov., A Chitinolytic Species Isolated from A River Otter in Castril Natural Park, Granada, Spain.</title>
        <authorList>
            <person name="Rodriguez M."/>
            <person name="Reina J.C."/>
            <person name="Bejar V."/>
            <person name="Llamas I."/>
        </authorList>
    </citation>
    <scope>NUCLEOTIDE SEQUENCE [LARGE SCALE GENOMIC DNA]</scope>
    <source>
        <strain evidence="3 4">N10</strain>
    </source>
</reference>
<dbReference type="InterPro" id="IPR013610">
    <property type="entry name" value="ArdC_N"/>
</dbReference>
<dbReference type="EMBL" id="RHLK01000018">
    <property type="protein sequence ID" value="MVP02149.1"/>
    <property type="molecule type" value="Genomic_DNA"/>
</dbReference>
<dbReference type="OrthoDB" id="9792687at2"/>
<gene>
    <name evidence="3" type="ORF">EDM21_21955</name>
</gene>
<evidence type="ECO:0000259" key="1">
    <source>
        <dbReference type="Pfam" id="PF08401"/>
    </source>
</evidence>
<evidence type="ECO:0000313" key="4">
    <source>
        <dbReference type="Proteomes" id="UP000490800"/>
    </source>
</evidence>
<dbReference type="Proteomes" id="UP000490800">
    <property type="component" value="Unassembled WGS sequence"/>
</dbReference>
<protein>
    <submittedName>
        <fullName evidence="3">DUF1738 domain-containing protein</fullName>
    </submittedName>
</protein>
<dbReference type="AlphaFoldDB" id="A0A7X3FMF0"/>
<dbReference type="Pfam" id="PF08401">
    <property type="entry name" value="ArdcN"/>
    <property type="match status" value="1"/>
</dbReference>
<sequence>MSEKIYDMITNRMIALLEQGVVPWRRPWVVGGAVNWKTQKPYRGINTLLLDPGEYASFKQVNEAGGRVKKNEKGHIVVFWTWLEKKDEKTGKIGKIPFLRYYTVFEINKQCEGLSSKRSEQTFEHDPIEEAERICNSYQDGPPVRFASGRAFYRPSQDFVSVPPLCDYTKPEEYYSTLFHEHVHSTGHSKRLNRPGITEFGEFGDENYSKEELVAEIGAAMLCGIAGIDNSTMENSAAYVASWLRKLKDDKRLIVQAAGQAQKAADHILGVTFEDVA</sequence>
<name>A0A7X3FMF0_9BACL</name>